<feature type="region of interest" description="Disordered" evidence="6">
    <location>
        <begin position="850"/>
        <end position="878"/>
    </location>
</feature>
<dbReference type="AlphaFoldDB" id="A0AAN8ZNT6"/>
<dbReference type="PANTHER" id="PTHR43572">
    <property type="entry name" value="CHAPERONE PROTEIN CLPD, CHLOROPLASTIC"/>
    <property type="match status" value="1"/>
</dbReference>
<comment type="caution">
    <text evidence="8">The sequence shown here is derived from an EMBL/GenBank/DDBJ whole genome shotgun (WGS) entry which is preliminary data.</text>
</comment>
<evidence type="ECO:0000256" key="6">
    <source>
        <dbReference type="SAM" id="MobiDB-lite"/>
    </source>
</evidence>
<accession>A0AAN8ZNT6</accession>
<evidence type="ECO:0000256" key="3">
    <source>
        <dbReference type="ARBA" id="ARBA00023015"/>
    </source>
</evidence>
<evidence type="ECO:0000259" key="7">
    <source>
        <dbReference type="PROSITE" id="PS51903"/>
    </source>
</evidence>
<reference evidence="8 9" key="1">
    <citation type="submission" date="2023-12" db="EMBL/GenBank/DDBJ databases">
        <title>A high-quality genome assembly for Dillenia turbinata (Dilleniales).</title>
        <authorList>
            <person name="Chanderbali A."/>
        </authorList>
    </citation>
    <scope>NUCLEOTIDE SEQUENCE [LARGE SCALE GENOMIC DNA]</scope>
    <source>
        <strain evidence="8">LSX21</strain>
        <tissue evidence="8">Leaf</tissue>
    </source>
</reference>
<keyword evidence="4" id="KW-0804">Transcription</keyword>
<dbReference type="SUPFAM" id="SSF52540">
    <property type="entry name" value="P-loop containing nucleoside triphosphate hydrolases"/>
    <property type="match status" value="1"/>
</dbReference>
<dbReference type="Pfam" id="PF23569">
    <property type="entry name" value="NBD_SMAX1"/>
    <property type="match status" value="1"/>
</dbReference>
<dbReference type="InterPro" id="IPR051650">
    <property type="entry name" value="SL_signaling_regulator"/>
</dbReference>
<keyword evidence="9" id="KW-1185">Reference proteome</keyword>
<dbReference type="InterPro" id="IPR036628">
    <property type="entry name" value="Clp_N_dom_sf"/>
</dbReference>
<evidence type="ECO:0000313" key="8">
    <source>
        <dbReference type="EMBL" id="KAK6944581.1"/>
    </source>
</evidence>
<dbReference type="InterPro" id="IPR004176">
    <property type="entry name" value="Clp_R_N"/>
</dbReference>
<dbReference type="FunFam" id="1.10.1780.10:FF:000005">
    <property type="entry name" value="protein SUPPRESSOR OF MAX2 1"/>
    <property type="match status" value="1"/>
</dbReference>
<name>A0AAN8ZNT6_9MAGN</name>
<dbReference type="EMBL" id="JBAMMX010000003">
    <property type="protein sequence ID" value="KAK6944581.1"/>
    <property type="molecule type" value="Genomic_DNA"/>
</dbReference>
<organism evidence="8 9">
    <name type="scientific">Dillenia turbinata</name>
    <dbReference type="NCBI Taxonomy" id="194707"/>
    <lineage>
        <taxon>Eukaryota</taxon>
        <taxon>Viridiplantae</taxon>
        <taxon>Streptophyta</taxon>
        <taxon>Embryophyta</taxon>
        <taxon>Tracheophyta</taxon>
        <taxon>Spermatophyta</taxon>
        <taxon>Magnoliopsida</taxon>
        <taxon>eudicotyledons</taxon>
        <taxon>Gunneridae</taxon>
        <taxon>Pentapetalae</taxon>
        <taxon>Dilleniales</taxon>
        <taxon>Dilleniaceae</taxon>
        <taxon>Dillenia</taxon>
    </lineage>
</organism>
<evidence type="ECO:0000256" key="5">
    <source>
        <dbReference type="PROSITE-ProRule" id="PRU01251"/>
    </source>
</evidence>
<dbReference type="InterPro" id="IPR058680">
    <property type="entry name" value="NBD_SMAX1-like"/>
</dbReference>
<dbReference type="InterPro" id="IPR027417">
    <property type="entry name" value="P-loop_NTPase"/>
</dbReference>
<dbReference type="Proteomes" id="UP001370490">
    <property type="component" value="Unassembled WGS sequence"/>
</dbReference>
<evidence type="ECO:0000256" key="2">
    <source>
        <dbReference type="ARBA" id="ARBA00022737"/>
    </source>
</evidence>
<dbReference type="Gene3D" id="1.10.1780.10">
    <property type="entry name" value="Clp, N-terminal domain"/>
    <property type="match status" value="1"/>
</dbReference>
<sequence length="1029" mass="115700">MRAGACAVQQTLTSEAASVLKHSLSLARRRGHAQVTPLHVAATLLSSRASLLRRACLKSQQPPHIIQTSSHHPLQCRALELCFNVALNRLPTTPAPLLHNQPSLSNALVAALKRAQAHQRRGCIEQQQQQQQQPLMAIKVELEQLIISILDDPSVSRVMREAGFSSTAVKSNLEDSSSSASAVFQCYNSGSSGGGIYSSPCSPSHTPESNYIRDIINPSSFWQTHFLNFPSEQNPLFFSSQKRISSNPIIAPDSAREDLKLVLEVLLRKKRKNTVIVGDCVSTAESLITELKGRVERGDVPEELKSVEFIKFHFSPVTLRFMKREDVEMNLADLRRKVEGFASGGGGAIIYTGDLKWTVEATNGERDGEVVLGYNPVDHIVAEIGRLLSENSKVWLMSIANYQTYIKCQIRKPPLENQWALQAVSVPSSGLGLSLHPSSLSWSQDKLSCCAECTFYYENEVSLVKSANHKTCSLDPDKSSSHLPYWLHPPEARLKENLVELRRKWNRLCHAMHQGRPAQDQFSTPIFKKQGILGKSYSFNTPYPRWLNQNGVSDDNSNSISFADSIHEFASIPVFRRQQSCTIQFSFTDETSKLQAVEPSLDSLKSTEGKEVKIMLALGNCNFSDSKSLPKLKRESHIHRGDICKALQENVYWQHENISPIVDALLNSTTTKERWVLIRGNDSIGKRRLALAIAKSIFGSTDLLFHMDMKKRDIEMVSSCCEMLAGALRSHKELVVLVEDVDFSDTHFLKFLANRFEAEDIHKTSQEKENLSQKIFILTTSDSSNNVADGKRSLMQLKLEIQETTQSNSASPVYEHKRKAEWDFPNKTKNLKINEKQECASNCNRKREFSRQSSSNTLDLNVRAEEDDEESDRSFQASPISSDLTRELGIDPQNGFLELIKNKFVFDWNCDKKREVKDRFLSRMNKSLGEACGEGKYNKEICFSVDEMAIEEVLVGSSFFLEDLFETWLKEVFQTSLKQTVKIGEKEGGILVRLCLAMTEKCCILSEPEEKGFMGSNLPNRINVVDVKC</sequence>
<dbReference type="PROSITE" id="PS51903">
    <property type="entry name" value="CLP_R"/>
    <property type="match status" value="1"/>
</dbReference>
<keyword evidence="3" id="KW-0805">Transcription regulation</keyword>
<protein>
    <submittedName>
        <fullName evidence="8">Clp, repeat (R) domain</fullName>
    </submittedName>
</protein>
<comment type="similarity">
    <text evidence="1">Belongs to the ClpA/ClpB family.</text>
</comment>
<keyword evidence="2 5" id="KW-0677">Repeat</keyword>
<evidence type="ECO:0000256" key="4">
    <source>
        <dbReference type="ARBA" id="ARBA00023163"/>
    </source>
</evidence>
<dbReference type="PANTHER" id="PTHR43572:SF3">
    <property type="entry name" value="PROTEIN SMAX1-LIKE 5"/>
    <property type="match status" value="1"/>
</dbReference>
<proteinExistence type="inferred from homology"/>
<gene>
    <name evidence="8" type="ORF">RJ641_025683</name>
</gene>
<dbReference type="Gene3D" id="3.40.50.300">
    <property type="entry name" value="P-loop containing nucleotide triphosphate hydrolases"/>
    <property type="match status" value="1"/>
</dbReference>
<feature type="domain" description="Clp R" evidence="7">
    <location>
        <begin position="8"/>
        <end position="179"/>
    </location>
</feature>
<evidence type="ECO:0000313" key="9">
    <source>
        <dbReference type="Proteomes" id="UP001370490"/>
    </source>
</evidence>
<dbReference type="SUPFAM" id="SSF81923">
    <property type="entry name" value="Double Clp-N motif"/>
    <property type="match status" value="1"/>
</dbReference>
<evidence type="ECO:0000256" key="1">
    <source>
        <dbReference type="ARBA" id="ARBA00008675"/>
    </source>
</evidence>